<organism evidence="1 2">
    <name type="scientific">Flammeovirga aprica JL-4</name>
    <dbReference type="NCBI Taxonomy" id="694437"/>
    <lineage>
        <taxon>Bacteria</taxon>
        <taxon>Pseudomonadati</taxon>
        <taxon>Bacteroidota</taxon>
        <taxon>Cytophagia</taxon>
        <taxon>Cytophagales</taxon>
        <taxon>Flammeovirgaceae</taxon>
        <taxon>Flammeovirga</taxon>
    </lineage>
</organism>
<dbReference type="RefSeq" id="WP_169660836.1">
    <property type="nucleotide sequence ID" value="NZ_JABANE010000187.1"/>
</dbReference>
<gene>
    <name evidence="1" type="ORF">HHU12_32125</name>
</gene>
<reference evidence="1 2" key="1">
    <citation type="submission" date="2020-04" db="EMBL/GenBank/DDBJ databases">
        <title>Flammeovirga sp. SR4, a novel species isolated from seawater.</title>
        <authorList>
            <person name="Wang X."/>
        </authorList>
    </citation>
    <scope>NUCLEOTIDE SEQUENCE [LARGE SCALE GENOMIC DNA]</scope>
    <source>
        <strain evidence="1 2">ATCC 23126</strain>
    </source>
</reference>
<accession>A0A7X9S1N4</accession>
<evidence type="ECO:0000313" key="2">
    <source>
        <dbReference type="Proteomes" id="UP000576082"/>
    </source>
</evidence>
<dbReference type="AlphaFoldDB" id="A0A7X9S1N4"/>
<evidence type="ECO:0000313" key="1">
    <source>
        <dbReference type="EMBL" id="NME72651.1"/>
    </source>
</evidence>
<comment type="caution">
    <text evidence="1">The sequence shown here is derived from an EMBL/GenBank/DDBJ whole genome shotgun (WGS) entry which is preliminary data.</text>
</comment>
<proteinExistence type="predicted"/>
<keyword evidence="2" id="KW-1185">Reference proteome</keyword>
<name>A0A7X9S1N4_9BACT</name>
<dbReference type="Proteomes" id="UP000576082">
    <property type="component" value="Unassembled WGS sequence"/>
</dbReference>
<protein>
    <submittedName>
        <fullName evidence="1">Uncharacterized protein</fullName>
    </submittedName>
</protein>
<sequence length="101" mass="11689">MKPLILEFKEEPNFLEYDAKHIEYSKEKNLTVLKKTKKSAISYLGMETETFTKSIGEPSDCDNDLRNELKIMMGTETETRVLSETSDSDTNLECLRFSQLK</sequence>
<dbReference type="EMBL" id="JABANE010000187">
    <property type="protein sequence ID" value="NME72651.1"/>
    <property type="molecule type" value="Genomic_DNA"/>
</dbReference>